<evidence type="ECO:0000313" key="3">
    <source>
        <dbReference type="Proteomes" id="UP000018208"/>
    </source>
</evidence>
<reference evidence="1 2" key="1">
    <citation type="journal article" date="2014" name="PLoS Genet.">
        <title>The Genome of Spironucleus salmonicida Highlights a Fish Pathogen Adapted to Fluctuating Environments.</title>
        <authorList>
            <person name="Xu F."/>
            <person name="Jerlstrom-Hultqvist J."/>
            <person name="Einarsson E."/>
            <person name="Astvaldsson A."/>
            <person name="Svard S.G."/>
            <person name="Andersson J.O."/>
        </authorList>
    </citation>
    <scope>NUCLEOTIDE SEQUENCE</scope>
    <source>
        <strain evidence="2">ATCC 50377</strain>
    </source>
</reference>
<accession>V6M391</accession>
<name>V6M391_9EUKA</name>
<sequence>MYQECRQGLDKDAIMKFAFNQDKFYINKVKFQKSPFVIQDQMASCNYPQLFFNVINAPKYHKVLFASNNIEDYTLAISSAKEGPKSQLNTTRIKFTQRKLLTPLEIKSNRYKALHKSSYTRHAQCRQLLDDIVIADIKDQVNLLAQ</sequence>
<dbReference type="Proteomes" id="UP000018208">
    <property type="component" value="Unassembled WGS sequence"/>
</dbReference>
<dbReference type="AlphaFoldDB" id="V6M391"/>
<evidence type="ECO:0000313" key="2">
    <source>
        <dbReference type="EMBL" id="KAH0572185.1"/>
    </source>
</evidence>
<dbReference type="EMBL" id="AUWU02000006">
    <property type="protein sequence ID" value="KAH0572185.1"/>
    <property type="molecule type" value="Genomic_DNA"/>
</dbReference>
<evidence type="ECO:0000313" key="1">
    <source>
        <dbReference type="EMBL" id="EST47739.1"/>
    </source>
</evidence>
<dbReference type="VEuPathDB" id="GiardiaDB:SS50377_26394"/>
<gene>
    <name evidence="1" type="ORF">SS50377_12138</name>
    <name evidence="2" type="ORF">SS50377_26394</name>
</gene>
<keyword evidence="3" id="KW-1185">Reference proteome</keyword>
<dbReference type="EMBL" id="KI546035">
    <property type="protein sequence ID" value="EST47739.1"/>
    <property type="molecule type" value="Genomic_DNA"/>
</dbReference>
<protein>
    <submittedName>
        <fullName evidence="1">Uncharacterized protein</fullName>
    </submittedName>
</protein>
<reference evidence="2" key="2">
    <citation type="submission" date="2020-12" db="EMBL/GenBank/DDBJ databases">
        <title>New Spironucleus salmonicida genome in near-complete chromosomes.</title>
        <authorList>
            <person name="Xu F."/>
            <person name="Kurt Z."/>
            <person name="Jimenez-Gonzalez A."/>
            <person name="Astvaldsson A."/>
            <person name="Andersson J.O."/>
            <person name="Svard S.G."/>
        </authorList>
    </citation>
    <scope>NUCLEOTIDE SEQUENCE</scope>
    <source>
        <strain evidence="2">ATCC 50377</strain>
    </source>
</reference>
<organism evidence="1">
    <name type="scientific">Spironucleus salmonicida</name>
    <dbReference type="NCBI Taxonomy" id="348837"/>
    <lineage>
        <taxon>Eukaryota</taxon>
        <taxon>Metamonada</taxon>
        <taxon>Diplomonadida</taxon>
        <taxon>Hexamitidae</taxon>
        <taxon>Hexamitinae</taxon>
        <taxon>Spironucleus</taxon>
    </lineage>
</organism>
<proteinExistence type="predicted"/>